<reference evidence="1 2" key="1">
    <citation type="journal article" date="2023" name="Nucleic Acids Res.">
        <title>The hologenome of Daphnia magna reveals possible DNA methylation and microbiome-mediated evolution of the host genome.</title>
        <authorList>
            <person name="Chaturvedi A."/>
            <person name="Li X."/>
            <person name="Dhandapani V."/>
            <person name="Marshall H."/>
            <person name="Kissane S."/>
            <person name="Cuenca-Cambronero M."/>
            <person name="Asole G."/>
            <person name="Calvet F."/>
            <person name="Ruiz-Romero M."/>
            <person name="Marangio P."/>
            <person name="Guigo R."/>
            <person name="Rago D."/>
            <person name="Mirbahai L."/>
            <person name="Eastwood N."/>
            <person name="Colbourne J.K."/>
            <person name="Zhou J."/>
            <person name="Mallon E."/>
            <person name="Orsini L."/>
        </authorList>
    </citation>
    <scope>NUCLEOTIDE SEQUENCE [LARGE SCALE GENOMIC DNA]</scope>
    <source>
        <strain evidence="1">LRV0_1</strain>
    </source>
</reference>
<gene>
    <name evidence="1" type="ORF">OUZ56_022953</name>
</gene>
<proteinExistence type="predicted"/>
<name>A0ABR0AXY3_9CRUS</name>
<organism evidence="1 2">
    <name type="scientific">Daphnia magna</name>
    <dbReference type="NCBI Taxonomy" id="35525"/>
    <lineage>
        <taxon>Eukaryota</taxon>
        <taxon>Metazoa</taxon>
        <taxon>Ecdysozoa</taxon>
        <taxon>Arthropoda</taxon>
        <taxon>Crustacea</taxon>
        <taxon>Branchiopoda</taxon>
        <taxon>Diplostraca</taxon>
        <taxon>Cladocera</taxon>
        <taxon>Anomopoda</taxon>
        <taxon>Daphniidae</taxon>
        <taxon>Daphnia</taxon>
    </lineage>
</organism>
<keyword evidence="2" id="KW-1185">Reference proteome</keyword>
<comment type="caution">
    <text evidence="1">The sequence shown here is derived from an EMBL/GenBank/DDBJ whole genome shotgun (WGS) entry which is preliminary data.</text>
</comment>
<evidence type="ECO:0000313" key="1">
    <source>
        <dbReference type="EMBL" id="KAK4029995.1"/>
    </source>
</evidence>
<sequence>MYLRELVLILIYCGRNMQVLLWKWETRLNSHEDDRTPVTLLKHRWDLWQKRNRERQLFLQPASGRVGQDHWIIETA</sequence>
<protein>
    <submittedName>
        <fullName evidence="1">Uncharacterized protein</fullName>
    </submittedName>
</protein>
<accession>A0ABR0AXY3</accession>
<dbReference type="EMBL" id="JAOYFB010000039">
    <property type="protein sequence ID" value="KAK4029995.1"/>
    <property type="molecule type" value="Genomic_DNA"/>
</dbReference>
<dbReference type="Proteomes" id="UP001234178">
    <property type="component" value="Unassembled WGS sequence"/>
</dbReference>
<evidence type="ECO:0000313" key="2">
    <source>
        <dbReference type="Proteomes" id="UP001234178"/>
    </source>
</evidence>